<keyword evidence="1" id="KW-0614">Plasmid</keyword>
<dbReference type="GeneID" id="61529730"/>
<proteinExistence type="predicted"/>
<dbReference type="Proteomes" id="UP000078572">
    <property type="component" value="Plasmid pRI-1"/>
</dbReference>
<accession>A0A192A7Q7</accession>
<organism evidence="1 2">
    <name type="scientific">Ralstonia insidiosa</name>
    <dbReference type="NCBI Taxonomy" id="190721"/>
    <lineage>
        <taxon>Bacteria</taxon>
        <taxon>Pseudomonadati</taxon>
        <taxon>Pseudomonadota</taxon>
        <taxon>Betaproteobacteria</taxon>
        <taxon>Burkholderiales</taxon>
        <taxon>Burkholderiaceae</taxon>
        <taxon>Ralstonia</taxon>
    </lineage>
</organism>
<dbReference type="OrthoDB" id="9873234at2"/>
<name>A0A192A7Q7_9RALS</name>
<evidence type="ECO:0000313" key="2">
    <source>
        <dbReference type="Proteomes" id="UP000078572"/>
    </source>
</evidence>
<keyword evidence="2" id="KW-1185">Reference proteome</keyword>
<dbReference type="EMBL" id="CP016024">
    <property type="protein sequence ID" value="ANJ76296.1"/>
    <property type="molecule type" value="Genomic_DNA"/>
</dbReference>
<reference evidence="2" key="1">
    <citation type="submission" date="2016-06" db="EMBL/GenBank/DDBJ databases">
        <authorList>
            <person name="Xu Y."/>
            <person name="Nagy A."/>
            <person name="Yan X."/>
            <person name="Kim S.W."/>
            <person name="Haley B."/>
            <person name="Liu N.T."/>
            <person name="Nou X."/>
        </authorList>
    </citation>
    <scope>NUCLEOTIDE SEQUENCE [LARGE SCALE GENOMIC DNA]</scope>
    <source>
        <strain evidence="2">ATCC 49129</strain>
        <plasmid evidence="2">pri-1</plasmid>
    </source>
</reference>
<evidence type="ECO:0000313" key="1">
    <source>
        <dbReference type="EMBL" id="ANJ76296.1"/>
    </source>
</evidence>
<dbReference type="RefSeq" id="WP_024979442.1">
    <property type="nucleotide sequence ID" value="NZ_CP016024.1"/>
</dbReference>
<dbReference type="AlphaFoldDB" id="A0A192A7Q7"/>
<geneLocation type="plasmid" evidence="2">
    <name>pri-1</name>
</geneLocation>
<protein>
    <submittedName>
        <fullName evidence="1">Uncharacterized protein</fullName>
    </submittedName>
</protein>
<gene>
    <name evidence="1" type="ORF">A9Y76_27210</name>
</gene>
<sequence length="178" mass="19189">MPEAICESATQPDAGPAAHFDPAAIVEAVNTANDRFGASVIFNLLLDERDVSGRSLEHIKRALGDGADELIHNYQAARSALTDKMKERVRAGRDAAGAQLNAMLSAAGISISGEPQLLATRRGGLIQARVVSVSSARLVEDGSIWGFLRLETSRHSYEEKEFTFSEGKLLVRDEPDLV</sequence>